<dbReference type="EMBL" id="LCFK01000043">
    <property type="protein sequence ID" value="KKS92546.1"/>
    <property type="molecule type" value="Genomic_DNA"/>
</dbReference>
<proteinExistence type="predicted"/>
<reference evidence="1 2" key="1">
    <citation type="journal article" date="2015" name="Nature">
        <title>rRNA introns, odd ribosomes, and small enigmatic genomes across a large radiation of phyla.</title>
        <authorList>
            <person name="Brown C.T."/>
            <person name="Hug L.A."/>
            <person name="Thomas B.C."/>
            <person name="Sharon I."/>
            <person name="Castelle C.J."/>
            <person name="Singh A."/>
            <person name="Wilkins M.J."/>
            <person name="Williams K.H."/>
            <person name="Banfield J.F."/>
        </authorList>
    </citation>
    <scope>NUCLEOTIDE SEQUENCE [LARGE SCALE GENOMIC DNA]</scope>
</reference>
<organism evidence="1 2">
    <name type="scientific">Candidatus Collierbacteria bacterium GW2011_GWC2_43_12</name>
    <dbReference type="NCBI Taxonomy" id="1618390"/>
    <lineage>
        <taxon>Bacteria</taxon>
        <taxon>Candidatus Collieribacteriota</taxon>
    </lineage>
</organism>
<comment type="caution">
    <text evidence="1">The sequence shown here is derived from an EMBL/GenBank/DDBJ whole genome shotgun (WGS) entry which is preliminary data.</text>
</comment>
<protein>
    <submittedName>
        <fullName evidence="1">Uncharacterized protein</fullName>
    </submittedName>
</protein>
<dbReference type="AlphaFoldDB" id="A0A0G1FBP4"/>
<evidence type="ECO:0000313" key="2">
    <source>
        <dbReference type="Proteomes" id="UP000033980"/>
    </source>
</evidence>
<sequence>MAEGLLNGFRWLDKKAGNLAVWDVDVLESEIKGGLERGKNLMDSCLRRNDSGGRSLHFRHGGQVGRDDGREDYFGVGAGEAAIGTHFGVVS</sequence>
<name>A0A0G1FBP4_9BACT</name>
<accession>A0A0G1FBP4</accession>
<gene>
    <name evidence="1" type="ORF">UV68_C0043G0006</name>
</gene>
<evidence type="ECO:0000313" key="1">
    <source>
        <dbReference type="EMBL" id="KKS92546.1"/>
    </source>
</evidence>
<dbReference type="Proteomes" id="UP000033980">
    <property type="component" value="Unassembled WGS sequence"/>
</dbReference>